<evidence type="ECO:0000313" key="10">
    <source>
        <dbReference type="Proteomes" id="UP000613177"/>
    </source>
</evidence>
<dbReference type="AlphaFoldDB" id="A0A8H7SLX4"/>
<comment type="caution">
    <text evidence="9">The sequence shown here is derived from an EMBL/GenBank/DDBJ whole genome shotgun (WGS) entry which is preliminary data.</text>
</comment>
<evidence type="ECO:0000256" key="7">
    <source>
        <dbReference type="ARBA" id="ARBA00023242"/>
    </source>
</evidence>
<dbReference type="PANTHER" id="PTHR18829:SF0">
    <property type="entry name" value="PROTEIN YAE1 HOMOLOG"/>
    <property type="match status" value="1"/>
</dbReference>
<reference evidence="9" key="1">
    <citation type="submission" date="2021-01" db="EMBL/GenBank/DDBJ databases">
        <title>Metabolic potential, ecology and presence of endohyphal bacteria is reflected in genomic diversity of Mucoromycotina.</title>
        <authorList>
            <person name="Muszewska A."/>
            <person name="Okrasinska A."/>
            <person name="Steczkiewicz K."/>
            <person name="Drgas O."/>
            <person name="Orlowska M."/>
            <person name="Perlinska-Lenart U."/>
            <person name="Aleksandrzak-Piekarczyk T."/>
            <person name="Szatraj K."/>
            <person name="Zielenkiewicz U."/>
            <person name="Pilsyk S."/>
            <person name="Malc E."/>
            <person name="Mieczkowski P."/>
            <person name="Kruszewska J.S."/>
            <person name="Biernat P."/>
            <person name="Pawlowska J."/>
        </authorList>
    </citation>
    <scope>NUCLEOTIDE SEQUENCE</scope>
    <source>
        <strain evidence="9">WA0000018081</strain>
    </source>
</reference>
<proteinExistence type="inferred from homology"/>
<comment type="subcellular location">
    <subcellularLocation>
        <location evidence="2">Cytoplasm</location>
    </subcellularLocation>
    <subcellularLocation>
        <location evidence="1">Nucleus</location>
    </subcellularLocation>
</comment>
<evidence type="ECO:0000256" key="2">
    <source>
        <dbReference type="ARBA" id="ARBA00004496"/>
    </source>
</evidence>
<dbReference type="EMBL" id="JAEPRE010000115">
    <property type="protein sequence ID" value="KAG2232345.1"/>
    <property type="molecule type" value="Genomic_DNA"/>
</dbReference>
<keyword evidence="7" id="KW-0539">Nucleus</keyword>
<evidence type="ECO:0000256" key="1">
    <source>
        <dbReference type="ARBA" id="ARBA00004123"/>
    </source>
</evidence>
<organism evidence="9 10">
    <name type="scientific">Thamnidium elegans</name>
    <dbReference type="NCBI Taxonomy" id="101142"/>
    <lineage>
        <taxon>Eukaryota</taxon>
        <taxon>Fungi</taxon>
        <taxon>Fungi incertae sedis</taxon>
        <taxon>Mucoromycota</taxon>
        <taxon>Mucoromycotina</taxon>
        <taxon>Mucoromycetes</taxon>
        <taxon>Mucorales</taxon>
        <taxon>Mucorineae</taxon>
        <taxon>Mucoraceae</taxon>
        <taxon>Thamnidium</taxon>
    </lineage>
</organism>
<comment type="similarity">
    <text evidence="3">Belongs to the YAE1 family.</text>
</comment>
<name>A0A8H7SLX4_9FUNG</name>
<feature type="domain" description="Essential protein Yae1 N-terminal" evidence="8">
    <location>
        <begin position="41"/>
        <end position="78"/>
    </location>
</feature>
<dbReference type="PANTHER" id="PTHR18829">
    <property type="entry name" value="PROTEIN YAE1 HOMOLOG"/>
    <property type="match status" value="1"/>
</dbReference>
<protein>
    <recommendedName>
        <fullName evidence="5">Protein YAE1</fullName>
    </recommendedName>
    <alternativeName>
        <fullName evidence="4">Protein yae1</fullName>
    </alternativeName>
</protein>
<evidence type="ECO:0000256" key="3">
    <source>
        <dbReference type="ARBA" id="ARBA00007096"/>
    </source>
</evidence>
<gene>
    <name evidence="9" type="ORF">INT48_002294</name>
</gene>
<accession>A0A8H7SLX4</accession>
<keyword evidence="6" id="KW-0963">Cytoplasm</keyword>
<evidence type="ECO:0000256" key="4">
    <source>
        <dbReference type="ARBA" id="ARBA00017286"/>
    </source>
</evidence>
<sequence length="158" mass="18362">MAYSDNEDIWANSSDEEQVAYERNLAEKEWERLQEDHGNTGYKEGIVEGKEVNMQRGFDKGYTEGLVIGKLIGKLRGMISCQIVFYRQLLKNEEAAKELDTLFEEVDKIEVQNIYSVDYFRENGPKRIENYISPDDYVKQLEERVKATLEQVAAKYAC</sequence>
<dbReference type="GO" id="GO:0005737">
    <property type="term" value="C:cytoplasm"/>
    <property type="evidence" value="ECO:0007669"/>
    <property type="project" value="UniProtKB-SubCell"/>
</dbReference>
<dbReference type="InterPro" id="IPR019191">
    <property type="entry name" value="Essential_protein_Yae1_N"/>
</dbReference>
<evidence type="ECO:0000256" key="6">
    <source>
        <dbReference type="ARBA" id="ARBA00022490"/>
    </source>
</evidence>
<dbReference type="InterPro" id="IPR038881">
    <property type="entry name" value="Yae1-like"/>
</dbReference>
<dbReference type="Pfam" id="PF09811">
    <property type="entry name" value="Yae1_N"/>
    <property type="match status" value="1"/>
</dbReference>
<evidence type="ECO:0000259" key="8">
    <source>
        <dbReference type="Pfam" id="PF09811"/>
    </source>
</evidence>
<evidence type="ECO:0000313" key="9">
    <source>
        <dbReference type="EMBL" id="KAG2232345.1"/>
    </source>
</evidence>
<dbReference type="Proteomes" id="UP000613177">
    <property type="component" value="Unassembled WGS sequence"/>
</dbReference>
<evidence type="ECO:0000256" key="5">
    <source>
        <dbReference type="ARBA" id="ARBA00018400"/>
    </source>
</evidence>
<keyword evidence="10" id="KW-1185">Reference proteome</keyword>
<dbReference type="GO" id="GO:0005634">
    <property type="term" value="C:nucleus"/>
    <property type="evidence" value="ECO:0007669"/>
    <property type="project" value="UniProtKB-SubCell"/>
</dbReference>